<evidence type="ECO:0000256" key="3">
    <source>
        <dbReference type="ARBA" id="ARBA00023002"/>
    </source>
</evidence>
<evidence type="ECO:0000256" key="4">
    <source>
        <dbReference type="ARBA" id="ARBA00023004"/>
    </source>
</evidence>
<feature type="region of interest" description="Disordered" evidence="6">
    <location>
        <begin position="1"/>
        <end position="35"/>
    </location>
</feature>
<evidence type="ECO:0000313" key="7">
    <source>
        <dbReference type="EMBL" id="KAF9319076.1"/>
    </source>
</evidence>
<name>A0A9P5VGJ0_9FUNG</name>
<feature type="binding site" evidence="5">
    <location>
        <position position="314"/>
    </location>
    <ligand>
        <name>Fe cation</name>
        <dbReference type="ChEBI" id="CHEBI:24875"/>
        <note>catalytic</note>
    </ligand>
</feature>
<dbReference type="Pfam" id="PF03055">
    <property type="entry name" value="RPE65"/>
    <property type="match status" value="1"/>
</dbReference>
<dbReference type="EMBL" id="JAAAUY010001789">
    <property type="protein sequence ID" value="KAF9319076.1"/>
    <property type="molecule type" value="Genomic_DNA"/>
</dbReference>
<evidence type="ECO:0000256" key="6">
    <source>
        <dbReference type="SAM" id="MobiDB-lite"/>
    </source>
</evidence>
<keyword evidence="2 5" id="KW-0479">Metal-binding</keyword>
<sequence>MTEYTNGKTSETESSTSGSSAVPIDIKTNTKRRTKAHPHPYLADNFYPIFEETVGDEGIECQVVGTLPSSLSKGQYVRTGPNSIDVPSDTAYHHWFDGSVSLSLGQLEGPGSVISAIVHLIWYQLKIAFYGLKTIGDGNTALTFVQSRLLALQEAGMPVEAAVPTLDTVGHYFFEDGKDRSSRPPKQKGVRPVVTAHPKVDPKTGEFIFFSWQLTFPHAVYSVVSPEGKKVVWEQPIAGIKKTSMMHDFAVTPYYSIIIHVPFLLDPPNNIKNGKPLISFNENEPTRFGIIPRYYDAKKDQVIWFESRASHIFHTANAWDETDADGNVVAVCMTAARAERMVSDIILWQKSGPDAYGGGKTKEELKKTYGAPGSGDYSVQDPDGTYLTLYRFDLKTKEVQMTTLCSSTAEFPVINYDRYMQPDLRYVYAATILEGTPGVGLKIDGIVKTDVRAILAKKQGLECLDQLKNAGGEGRWELGTEALQEVEKTARQVHKFGPHMYGGEALFVPNTPRADGQPLAEDDGHLLVYVYDERQLEDGLAKKEQWTELWVFDAKKIGQDIKPVAKVRIPRRIPYGFHGLWVTKEQIEANKQMRKQRRVSTA</sequence>
<feature type="binding site" evidence="5">
    <location>
        <position position="578"/>
    </location>
    <ligand>
        <name>Fe cation</name>
        <dbReference type="ChEBI" id="CHEBI:24875"/>
        <note>catalytic</note>
    </ligand>
</feature>
<comment type="similarity">
    <text evidence="1">Belongs to the carotenoid oxygenase family.</text>
</comment>
<feature type="binding site" evidence="5">
    <location>
        <position position="247"/>
    </location>
    <ligand>
        <name>Fe cation</name>
        <dbReference type="ChEBI" id="CHEBI:24875"/>
        <note>catalytic</note>
    </ligand>
</feature>
<dbReference type="Proteomes" id="UP000696485">
    <property type="component" value="Unassembled WGS sequence"/>
</dbReference>
<keyword evidence="3" id="KW-0560">Oxidoreductase</keyword>
<dbReference type="PANTHER" id="PTHR10543">
    <property type="entry name" value="BETA-CAROTENE DIOXYGENASE"/>
    <property type="match status" value="1"/>
</dbReference>
<evidence type="ECO:0000256" key="1">
    <source>
        <dbReference type="ARBA" id="ARBA00006787"/>
    </source>
</evidence>
<comment type="caution">
    <text evidence="7">The sequence shown here is derived from an EMBL/GenBank/DDBJ whole genome shotgun (WGS) entry which is preliminary data.</text>
</comment>
<comment type="cofactor">
    <cofactor evidence="5">
        <name>Fe(2+)</name>
        <dbReference type="ChEBI" id="CHEBI:29033"/>
    </cofactor>
    <text evidence="5">Binds 1 Fe(2+) ion per subunit.</text>
</comment>
<dbReference type="AlphaFoldDB" id="A0A9P5VGJ0"/>
<evidence type="ECO:0008006" key="9">
    <source>
        <dbReference type="Google" id="ProtNLM"/>
    </source>
</evidence>
<feature type="binding site" evidence="5">
    <location>
        <position position="197"/>
    </location>
    <ligand>
        <name>Fe cation</name>
        <dbReference type="ChEBI" id="CHEBI:24875"/>
        <note>catalytic</note>
    </ligand>
</feature>
<organism evidence="7 8">
    <name type="scientific">Podila minutissima</name>
    <dbReference type="NCBI Taxonomy" id="64525"/>
    <lineage>
        <taxon>Eukaryota</taxon>
        <taxon>Fungi</taxon>
        <taxon>Fungi incertae sedis</taxon>
        <taxon>Mucoromycota</taxon>
        <taxon>Mortierellomycotina</taxon>
        <taxon>Mortierellomycetes</taxon>
        <taxon>Mortierellales</taxon>
        <taxon>Mortierellaceae</taxon>
        <taxon>Podila</taxon>
    </lineage>
</organism>
<accession>A0A9P5VGJ0</accession>
<evidence type="ECO:0000256" key="5">
    <source>
        <dbReference type="PIRSR" id="PIRSR604294-1"/>
    </source>
</evidence>
<proteinExistence type="inferred from homology"/>
<protein>
    <recommendedName>
        <fullName evidence="9">Carotenoid oxygenase</fullName>
    </recommendedName>
</protein>
<keyword evidence="4 5" id="KW-0408">Iron</keyword>
<dbReference type="InterPro" id="IPR004294">
    <property type="entry name" value="Carotenoid_Oase"/>
</dbReference>
<reference evidence="7" key="1">
    <citation type="journal article" date="2020" name="Fungal Divers.">
        <title>Resolving the Mortierellaceae phylogeny through synthesis of multi-gene phylogenetics and phylogenomics.</title>
        <authorList>
            <person name="Vandepol N."/>
            <person name="Liber J."/>
            <person name="Desiro A."/>
            <person name="Na H."/>
            <person name="Kennedy M."/>
            <person name="Barry K."/>
            <person name="Grigoriev I.V."/>
            <person name="Miller A.N."/>
            <person name="O'Donnell K."/>
            <person name="Stajich J.E."/>
            <person name="Bonito G."/>
        </authorList>
    </citation>
    <scope>NUCLEOTIDE SEQUENCE</scope>
    <source>
        <strain evidence="7">NVP1</strain>
    </source>
</reference>
<dbReference type="GO" id="GO:0010436">
    <property type="term" value="F:carotenoid dioxygenase activity"/>
    <property type="evidence" value="ECO:0007669"/>
    <property type="project" value="TreeGrafter"/>
</dbReference>
<dbReference type="GO" id="GO:0046872">
    <property type="term" value="F:metal ion binding"/>
    <property type="evidence" value="ECO:0007669"/>
    <property type="project" value="UniProtKB-KW"/>
</dbReference>
<evidence type="ECO:0000256" key="2">
    <source>
        <dbReference type="ARBA" id="ARBA00022723"/>
    </source>
</evidence>
<gene>
    <name evidence="7" type="ORF">BG006_003048</name>
</gene>
<dbReference type="PANTHER" id="PTHR10543:SF89">
    <property type="entry name" value="CAROTENOID 9,10(9',10')-CLEAVAGE DIOXYGENASE 1"/>
    <property type="match status" value="1"/>
</dbReference>
<keyword evidence="8" id="KW-1185">Reference proteome</keyword>
<evidence type="ECO:0000313" key="8">
    <source>
        <dbReference type="Proteomes" id="UP000696485"/>
    </source>
</evidence>
<dbReference type="GO" id="GO:0016121">
    <property type="term" value="P:carotene catabolic process"/>
    <property type="evidence" value="ECO:0007669"/>
    <property type="project" value="TreeGrafter"/>
</dbReference>